<feature type="compositionally biased region" description="Basic and acidic residues" evidence="1">
    <location>
        <begin position="265"/>
        <end position="274"/>
    </location>
</feature>
<feature type="compositionally biased region" description="Low complexity" evidence="1">
    <location>
        <begin position="134"/>
        <end position="153"/>
    </location>
</feature>
<dbReference type="Pfam" id="PF05773">
    <property type="entry name" value="RWD"/>
    <property type="match status" value="1"/>
</dbReference>
<dbReference type="AlphaFoldDB" id="A0A5B0LY41"/>
<dbReference type="PANTHER" id="PTHR15955">
    <property type="entry name" value="RWD DOMAIN CONTAINING PROTEIN 2"/>
    <property type="match status" value="1"/>
</dbReference>
<protein>
    <recommendedName>
        <fullName evidence="2">RWD domain-containing protein</fullName>
    </recommendedName>
</protein>
<feature type="region of interest" description="Disordered" evidence="1">
    <location>
        <begin position="253"/>
        <end position="295"/>
    </location>
</feature>
<organism evidence="3 6">
    <name type="scientific">Puccinia graminis f. sp. tritici</name>
    <dbReference type="NCBI Taxonomy" id="56615"/>
    <lineage>
        <taxon>Eukaryota</taxon>
        <taxon>Fungi</taxon>
        <taxon>Dikarya</taxon>
        <taxon>Basidiomycota</taxon>
        <taxon>Pucciniomycotina</taxon>
        <taxon>Pucciniomycetes</taxon>
        <taxon>Pucciniales</taxon>
        <taxon>Pucciniaceae</taxon>
        <taxon>Puccinia</taxon>
    </lineage>
</organism>
<dbReference type="InterPro" id="IPR006575">
    <property type="entry name" value="RWD_dom"/>
</dbReference>
<dbReference type="PROSITE" id="PS50908">
    <property type="entry name" value="RWD"/>
    <property type="match status" value="1"/>
</dbReference>
<dbReference type="Pfam" id="PF06544">
    <property type="entry name" value="Prp3_C"/>
    <property type="match status" value="1"/>
</dbReference>
<evidence type="ECO:0000313" key="3">
    <source>
        <dbReference type="EMBL" id="KAA1068750.1"/>
    </source>
</evidence>
<dbReference type="Gene3D" id="3.10.110.10">
    <property type="entry name" value="Ubiquitin Conjugating Enzyme"/>
    <property type="match status" value="1"/>
</dbReference>
<sequence>MAKISQEAKEEIDLLESMYPDNFQSIDDDRLACNDGDHHHKTSFLLNLRPLFGDGLEHQVEMRITIDGEEGYPTSGAVPGVSLGGMATLSREDGERFKQTYQRWIAQFVEQRKAPAEVCLDVLVAKLDELAAGFSPSTSSATTSSGPQLNGPPQHQPLPPTQHEHHNLSMAWAVFWMHHIKATGKRKNIVAWARELGIRGWSKPGYPGALIIDGPRTAVEEYSQRLKGLRWKAIQQRHFEVYQLPVSSAPTTQIVTGSSSSFNQDHQEHEDIERHRRIRKSLPSSSSSNTGGAHSLEDHCPDAVFEVHSMAHLLLLARASGFDDQVLQILKIK</sequence>
<reference evidence="5 6" key="1">
    <citation type="submission" date="2019-05" db="EMBL/GenBank/DDBJ databases">
        <title>Emergence of the Ug99 lineage of the wheat stem rust pathogen through somatic hybridization.</title>
        <authorList>
            <person name="Li F."/>
            <person name="Upadhyaya N.M."/>
            <person name="Sperschneider J."/>
            <person name="Matny O."/>
            <person name="Nguyen-Phuc H."/>
            <person name="Mago R."/>
            <person name="Raley C."/>
            <person name="Miller M.E."/>
            <person name="Silverstein K.A.T."/>
            <person name="Henningsen E."/>
            <person name="Hirsch C.D."/>
            <person name="Visser B."/>
            <person name="Pretorius Z.A."/>
            <person name="Steffenson B.J."/>
            <person name="Schwessinger B."/>
            <person name="Dodds P.N."/>
            <person name="Figueroa M."/>
        </authorList>
    </citation>
    <scope>NUCLEOTIDE SEQUENCE [LARGE SCALE GENOMIC DNA]</scope>
    <source>
        <strain evidence="4">21-0</strain>
        <strain evidence="3 6">Ug99</strain>
    </source>
</reference>
<name>A0A5B0LY41_PUCGR</name>
<dbReference type="SUPFAM" id="SSF54495">
    <property type="entry name" value="UBC-like"/>
    <property type="match status" value="1"/>
</dbReference>
<dbReference type="InterPro" id="IPR059181">
    <property type="entry name" value="RWDD2A-B_C"/>
</dbReference>
<feature type="compositionally biased region" description="Polar residues" evidence="1">
    <location>
        <begin position="253"/>
        <end position="263"/>
    </location>
</feature>
<comment type="caution">
    <text evidence="3">The sequence shown here is derived from an EMBL/GenBank/DDBJ whole genome shotgun (WGS) entry which is preliminary data.</text>
</comment>
<dbReference type="InterPro" id="IPR010541">
    <property type="entry name" value="Prp3_C"/>
</dbReference>
<keyword evidence="5" id="KW-1185">Reference proteome</keyword>
<feature type="domain" description="RWD" evidence="2">
    <location>
        <begin position="10"/>
        <end position="134"/>
    </location>
</feature>
<dbReference type="EMBL" id="VDEP01000505">
    <property type="protein sequence ID" value="KAA1068750.1"/>
    <property type="molecule type" value="Genomic_DNA"/>
</dbReference>
<dbReference type="InterPro" id="IPR017359">
    <property type="entry name" value="Phi-like"/>
</dbReference>
<evidence type="ECO:0000313" key="4">
    <source>
        <dbReference type="EMBL" id="KAA1104173.1"/>
    </source>
</evidence>
<evidence type="ECO:0000313" key="6">
    <source>
        <dbReference type="Proteomes" id="UP000325313"/>
    </source>
</evidence>
<evidence type="ECO:0000256" key="1">
    <source>
        <dbReference type="SAM" id="MobiDB-lite"/>
    </source>
</evidence>
<proteinExistence type="predicted"/>
<dbReference type="EMBL" id="VSWC01000041">
    <property type="protein sequence ID" value="KAA1104173.1"/>
    <property type="molecule type" value="Genomic_DNA"/>
</dbReference>
<dbReference type="InterPro" id="IPR016135">
    <property type="entry name" value="UBQ-conjugating_enzyme/RWD"/>
</dbReference>
<evidence type="ECO:0000259" key="2">
    <source>
        <dbReference type="PROSITE" id="PS50908"/>
    </source>
</evidence>
<dbReference type="Proteomes" id="UP000325313">
    <property type="component" value="Unassembled WGS sequence"/>
</dbReference>
<feature type="region of interest" description="Disordered" evidence="1">
    <location>
        <begin position="134"/>
        <end position="163"/>
    </location>
</feature>
<dbReference type="Proteomes" id="UP000324748">
    <property type="component" value="Unassembled WGS sequence"/>
</dbReference>
<evidence type="ECO:0000313" key="5">
    <source>
        <dbReference type="Proteomes" id="UP000324748"/>
    </source>
</evidence>
<gene>
    <name evidence="4" type="ORF">PGT21_013833</name>
    <name evidence="3" type="ORF">PGTUg99_036957</name>
</gene>
<dbReference type="PANTHER" id="PTHR15955:SF8">
    <property type="entry name" value="RWD DOMAIN-CONTAINING PROTEIN 2B-RELATED"/>
    <property type="match status" value="1"/>
</dbReference>
<dbReference type="CDD" id="cd24163">
    <property type="entry name" value="RWDD2_C"/>
    <property type="match status" value="1"/>
</dbReference>
<dbReference type="OrthoDB" id="432412at2759"/>
<accession>A0A5B0LY41</accession>